<reference evidence="3 4" key="1">
    <citation type="journal article" date="2015" name="Genome Announc.">
        <title>Expanding the biotechnology potential of lactobacilli through comparative genomics of 213 strains and associated genera.</title>
        <authorList>
            <person name="Sun Z."/>
            <person name="Harris H.M."/>
            <person name="McCann A."/>
            <person name="Guo C."/>
            <person name="Argimon S."/>
            <person name="Zhang W."/>
            <person name="Yang X."/>
            <person name="Jeffery I.B."/>
            <person name="Cooney J.C."/>
            <person name="Kagawa T.F."/>
            <person name="Liu W."/>
            <person name="Song Y."/>
            <person name="Salvetti E."/>
            <person name="Wrobel A."/>
            <person name="Rasinkangas P."/>
            <person name="Parkhill J."/>
            <person name="Rea M.C."/>
            <person name="O'Sullivan O."/>
            <person name="Ritari J."/>
            <person name="Douillard F.P."/>
            <person name="Paul Ross R."/>
            <person name="Yang R."/>
            <person name="Briner A.E."/>
            <person name="Felis G.E."/>
            <person name="de Vos W.M."/>
            <person name="Barrangou R."/>
            <person name="Klaenhammer T.R."/>
            <person name="Caufield P.W."/>
            <person name="Cui Y."/>
            <person name="Zhang H."/>
            <person name="O'Toole P.W."/>
        </authorList>
    </citation>
    <scope>NUCLEOTIDE SEQUENCE [LARGE SCALE GENOMIC DNA]</scope>
    <source>
        <strain evidence="3 4">DSM 20505</strain>
    </source>
</reference>
<evidence type="ECO:0000256" key="1">
    <source>
        <dbReference type="ARBA" id="ARBA00022747"/>
    </source>
</evidence>
<keyword evidence="1" id="KW-0680">Restriction system</keyword>
<evidence type="ECO:0000313" key="4">
    <source>
        <dbReference type="Proteomes" id="UP000051679"/>
    </source>
</evidence>
<dbReference type="InterPro" id="IPR044946">
    <property type="entry name" value="Restrct_endonuc_typeI_TRD_sf"/>
</dbReference>
<dbReference type="SUPFAM" id="SSF116734">
    <property type="entry name" value="DNA methylase specificity domain"/>
    <property type="match status" value="1"/>
</dbReference>
<dbReference type="GO" id="GO:0003677">
    <property type="term" value="F:DNA binding"/>
    <property type="evidence" value="ECO:0007669"/>
    <property type="project" value="UniProtKB-KW"/>
</dbReference>
<proteinExistence type="predicted"/>
<dbReference type="AlphaFoldDB" id="A0A0R1ZMV4"/>
<dbReference type="Gene3D" id="3.90.220.20">
    <property type="entry name" value="DNA methylase specificity domains"/>
    <property type="match status" value="1"/>
</dbReference>
<accession>A0A0R1ZMV4</accession>
<sequence length="213" mass="24901">MTFYAWEQRKLGNFFRQTINYVNPSKANLELWSLTVEKGLTPKAERYNRSFLVKKNDKFKLVKNLDYIYNPMNITLGALDQNTLGYNVAVSGYYITMELNQDAGHDFFRVLLKKPQMINVYKRFATGSLIERQRVQFPTLQIIRVSVPKLSEQNSISKLFYYLDRTIALHQRKQLVQNADGKYQIESACVMIITRVIARFDGGRKINFYLKSA</sequence>
<dbReference type="Proteomes" id="UP000051679">
    <property type="component" value="Unassembled WGS sequence"/>
</dbReference>
<evidence type="ECO:0000313" key="3">
    <source>
        <dbReference type="EMBL" id="KRM56318.1"/>
    </source>
</evidence>
<organism evidence="3 4">
    <name type="scientific">Lacticaseibacillus sharpeae JCM 1186 = DSM 20505</name>
    <dbReference type="NCBI Taxonomy" id="1291052"/>
    <lineage>
        <taxon>Bacteria</taxon>
        <taxon>Bacillati</taxon>
        <taxon>Bacillota</taxon>
        <taxon>Bacilli</taxon>
        <taxon>Lactobacillales</taxon>
        <taxon>Lactobacillaceae</taxon>
        <taxon>Lacticaseibacillus</taxon>
    </lineage>
</organism>
<name>A0A0R1ZMV4_9LACO</name>
<dbReference type="EMBL" id="AYYO01000005">
    <property type="protein sequence ID" value="KRM56318.1"/>
    <property type="molecule type" value="Genomic_DNA"/>
</dbReference>
<dbReference type="STRING" id="1291052.FC18_GL000001"/>
<evidence type="ECO:0000256" key="2">
    <source>
        <dbReference type="ARBA" id="ARBA00023125"/>
    </source>
</evidence>
<keyword evidence="2" id="KW-0238">DNA-binding</keyword>
<dbReference type="GO" id="GO:0009307">
    <property type="term" value="P:DNA restriction-modification system"/>
    <property type="evidence" value="ECO:0007669"/>
    <property type="project" value="UniProtKB-KW"/>
</dbReference>
<keyword evidence="4" id="KW-1185">Reference proteome</keyword>
<gene>
    <name evidence="3" type="ORF">FC18_GL000001</name>
</gene>
<evidence type="ECO:0008006" key="5">
    <source>
        <dbReference type="Google" id="ProtNLM"/>
    </source>
</evidence>
<comment type="caution">
    <text evidence="3">The sequence shown here is derived from an EMBL/GenBank/DDBJ whole genome shotgun (WGS) entry which is preliminary data.</text>
</comment>
<protein>
    <recommendedName>
        <fullName evidence="5">Type I restriction modification DNA specificity domain-containing protein</fullName>
    </recommendedName>
</protein>
<dbReference type="PATRIC" id="fig|1291052.5.peg.1"/>